<dbReference type="Pfam" id="PF00535">
    <property type="entry name" value="Glycos_transf_2"/>
    <property type="match status" value="1"/>
</dbReference>
<reference evidence="2" key="1">
    <citation type="journal article" date="2021" name="Environ. Microbiol.">
        <title>Cryptic niche differentiation of novel sediment ecotypes of Rugeria pomeroyi correlates with nitrate respiration.</title>
        <authorList>
            <person name="Lin X."/>
            <person name="McNichol J."/>
            <person name="Chu X."/>
            <person name="Qian Y."/>
            <person name="Luo H."/>
        </authorList>
    </citation>
    <scope>NUCLEOTIDE SEQUENCE</scope>
    <source>
        <strain evidence="2">SZCCDBB064</strain>
    </source>
</reference>
<dbReference type="CDD" id="cd00761">
    <property type="entry name" value="Glyco_tranf_GTA_type"/>
    <property type="match status" value="1"/>
</dbReference>
<proteinExistence type="predicted"/>
<dbReference type="SUPFAM" id="SSF53448">
    <property type="entry name" value="Nucleotide-diphospho-sugar transferases"/>
    <property type="match status" value="1"/>
</dbReference>
<dbReference type="PANTHER" id="PTHR22916:SF3">
    <property type="entry name" value="UDP-GLCNAC:BETAGAL BETA-1,3-N-ACETYLGLUCOSAMINYLTRANSFERASE-LIKE PROTEIN 1"/>
    <property type="match status" value="1"/>
</dbReference>
<dbReference type="Gene3D" id="3.90.550.10">
    <property type="entry name" value="Spore Coat Polysaccharide Biosynthesis Protein SpsA, Chain A"/>
    <property type="match status" value="1"/>
</dbReference>
<name>A0A9Q3WQR9_9RHOB</name>
<dbReference type="Proteomes" id="UP000813672">
    <property type="component" value="Unassembled WGS sequence"/>
</dbReference>
<organism evidence="2 3">
    <name type="scientific">Ruegeria pomeroyi</name>
    <dbReference type="NCBI Taxonomy" id="89184"/>
    <lineage>
        <taxon>Bacteria</taxon>
        <taxon>Pseudomonadati</taxon>
        <taxon>Pseudomonadota</taxon>
        <taxon>Alphaproteobacteria</taxon>
        <taxon>Rhodobacterales</taxon>
        <taxon>Roseobacteraceae</taxon>
        <taxon>Ruegeria</taxon>
    </lineage>
</organism>
<dbReference type="InterPro" id="IPR029044">
    <property type="entry name" value="Nucleotide-diphossugar_trans"/>
</dbReference>
<gene>
    <name evidence="2" type="ORF">KBY27_22075</name>
</gene>
<dbReference type="EMBL" id="JAGQAF010000023">
    <property type="protein sequence ID" value="MCE8540160.1"/>
    <property type="molecule type" value="Genomic_DNA"/>
</dbReference>
<comment type="caution">
    <text evidence="2">The sequence shown here is derived from an EMBL/GenBank/DDBJ whole genome shotgun (WGS) entry which is preliminary data.</text>
</comment>
<evidence type="ECO:0000259" key="1">
    <source>
        <dbReference type="Pfam" id="PF00535"/>
    </source>
</evidence>
<protein>
    <submittedName>
        <fullName evidence="2">Glycosyltransferase family 2 protein</fullName>
    </submittedName>
</protein>
<evidence type="ECO:0000313" key="3">
    <source>
        <dbReference type="Proteomes" id="UP000813672"/>
    </source>
</evidence>
<dbReference type="GO" id="GO:0016758">
    <property type="term" value="F:hexosyltransferase activity"/>
    <property type="evidence" value="ECO:0007669"/>
    <property type="project" value="UniProtKB-ARBA"/>
</dbReference>
<dbReference type="AlphaFoldDB" id="A0A9Q3WQR9"/>
<evidence type="ECO:0000313" key="2">
    <source>
        <dbReference type="EMBL" id="MCE8540160.1"/>
    </source>
</evidence>
<sequence>MSPSPRVSVITPAYNAAAVLPRAVASVQAQSLRDWEMLVVDDGSTDDTLAIARALAAGDPRITVMAQARNGGPATARNRALAAARGRFIAFLDADDAWLPEKLERQLAFMTEHGAGLSYTGFWRIAAGRRWQVNVPGSVTRAQLLRGNVIGCLTAIYDREVYGTVEMPDLPMRQDYALWLDLLSRKEPALGLDLPLAEYHRTPGSLSAKRFRALGATWRLYRDHAGLSAPHAAWCLSNHLVRRLIRG</sequence>
<accession>A0A9Q3WQR9</accession>
<dbReference type="InterPro" id="IPR001173">
    <property type="entry name" value="Glyco_trans_2-like"/>
</dbReference>
<feature type="domain" description="Glycosyltransferase 2-like" evidence="1">
    <location>
        <begin position="8"/>
        <end position="130"/>
    </location>
</feature>
<dbReference type="PANTHER" id="PTHR22916">
    <property type="entry name" value="GLYCOSYLTRANSFERASE"/>
    <property type="match status" value="1"/>
</dbReference>